<reference evidence="6" key="1">
    <citation type="journal article" date="2020" name="mSystems">
        <title>Genome- and Community-Level Interaction Insights into Carbon Utilization and Element Cycling Functions of Hydrothermarchaeota in Hydrothermal Sediment.</title>
        <authorList>
            <person name="Zhou Z."/>
            <person name="Liu Y."/>
            <person name="Xu W."/>
            <person name="Pan J."/>
            <person name="Luo Z.H."/>
            <person name="Li M."/>
        </authorList>
    </citation>
    <scope>NUCLEOTIDE SEQUENCE</scope>
    <source>
        <strain evidence="6">SpSt-649</strain>
    </source>
</reference>
<dbReference type="SUPFAM" id="SSF56059">
    <property type="entry name" value="Glutathione synthetase ATP-binding domain-like"/>
    <property type="match status" value="1"/>
</dbReference>
<dbReference type="EMBL" id="DTBQ01000141">
    <property type="protein sequence ID" value="HGM47092.1"/>
    <property type="molecule type" value="Genomic_DNA"/>
</dbReference>
<keyword evidence="3 4" id="KW-0067">ATP-binding</keyword>
<dbReference type="SUPFAM" id="SSF52210">
    <property type="entry name" value="Succinyl-CoA synthetase domains"/>
    <property type="match status" value="2"/>
</dbReference>
<dbReference type="InterPro" id="IPR011761">
    <property type="entry name" value="ATP-grasp"/>
</dbReference>
<dbReference type="Gene3D" id="3.40.50.261">
    <property type="entry name" value="Succinyl-CoA synthetase domains"/>
    <property type="match status" value="2"/>
</dbReference>
<dbReference type="InterPro" id="IPR043938">
    <property type="entry name" value="Ligase_CoA_dom"/>
</dbReference>
<dbReference type="Pfam" id="PF19045">
    <property type="entry name" value="Ligase_CoA_2"/>
    <property type="match status" value="1"/>
</dbReference>
<dbReference type="Gene3D" id="3.30.1490.20">
    <property type="entry name" value="ATP-grasp fold, A domain"/>
    <property type="match status" value="1"/>
</dbReference>
<comment type="caution">
    <text evidence="6">The sequence shown here is derived from an EMBL/GenBank/DDBJ whole genome shotgun (WGS) entry which is preliminary data.</text>
</comment>
<dbReference type="Pfam" id="PF13380">
    <property type="entry name" value="CoA_binding_2"/>
    <property type="match status" value="1"/>
</dbReference>
<dbReference type="Pfam" id="PF13607">
    <property type="entry name" value="Succ_CoA_lig"/>
    <property type="match status" value="1"/>
</dbReference>
<dbReference type="GO" id="GO:0005524">
    <property type="term" value="F:ATP binding"/>
    <property type="evidence" value="ECO:0007669"/>
    <property type="project" value="UniProtKB-UniRule"/>
</dbReference>
<keyword evidence="2 4" id="KW-0547">Nucleotide-binding</keyword>
<evidence type="ECO:0000313" key="6">
    <source>
        <dbReference type="EMBL" id="HGM47092.1"/>
    </source>
</evidence>
<dbReference type="InterPro" id="IPR016102">
    <property type="entry name" value="Succinyl-CoA_synth-like"/>
</dbReference>
<dbReference type="FunFam" id="3.30.1490.20:FF:000020">
    <property type="entry name" value="Protein lysine acetyltransferase"/>
    <property type="match status" value="1"/>
</dbReference>
<protein>
    <submittedName>
        <fullName evidence="6">CoA-binding protein</fullName>
    </submittedName>
</protein>
<dbReference type="GO" id="GO:0043758">
    <property type="term" value="F:acetate-CoA ligase (ADP-forming) activity"/>
    <property type="evidence" value="ECO:0007669"/>
    <property type="project" value="InterPro"/>
</dbReference>
<dbReference type="InterPro" id="IPR051538">
    <property type="entry name" value="Acyl-CoA_Synth/Transferase"/>
</dbReference>
<name>A0A7C4D3Q2_THEPE</name>
<evidence type="ECO:0000256" key="1">
    <source>
        <dbReference type="ARBA" id="ARBA00022598"/>
    </source>
</evidence>
<evidence type="ECO:0000256" key="4">
    <source>
        <dbReference type="PROSITE-ProRule" id="PRU00409"/>
    </source>
</evidence>
<dbReference type="Gene3D" id="3.40.50.720">
    <property type="entry name" value="NAD(P)-binding Rossmann-like Domain"/>
    <property type="match status" value="1"/>
</dbReference>
<evidence type="ECO:0000259" key="5">
    <source>
        <dbReference type="PROSITE" id="PS50975"/>
    </source>
</evidence>
<feature type="domain" description="ATP-grasp" evidence="5">
    <location>
        <begin position="498"/>
        <end position="534"/>
    </location>
</feature>
<gene>
    <name evidence="6" type="ORF">ENU21_05020</name>
</gene>
<evidence type="ECO:0000256" key="3">
    <source>
        <dbReference type="ARBA" id="ARBA00022840"/>
    </source>
</evidence>
<dbReference type="Pfam" id="PF13549">
    <property type="entry name" value="ATP-grasp_5"/>
    <property type="match status" value="1"/>
</dbReference>
<dbReference type="InterPro" id="IPR032875">
    <property type="entry name" value="Succ_CoA_lig_flav_dom"/>
</dbReference>
<accession>A0A7C4D3Q2</accession>
<sequence length="709" mass="76225">MLEMSMDERLFKLIRPESVAVVGASRNPGKIGYQVVKNLLESSFPRERIYPVNPNAEEILGLRCYRSLSELPESVDLVVIVVPAPVVPQVLEEAGQAGAKAAAIITSGFKEVGNVELEETLVKIARKYGMRILGPNIVGICDTVKGVNASFCQTSPRPGNIAFITQSGALGIALIGWTRMMGIGLSDLVSLGNKADVDEVDMLELFAEDAHTRVITAYLEGISDGRRFVEVARRVARVKPVIVLKAGRGARTIGAIKSHTGSLAGSFAAYEAAFKQCGVLLANDFIELFDWALALANSPLPEGGGVVILTNGGGAGIMATDAAEKAGIKLMDIPDDLAQKLRRHMPPFGSVFNPIDLTGMADAESYTGALKDLLLDRRVHSVVVLYCHTAITNPGEIAEAILKAMRDTGVKKPVVVSLIGGEEVKRACNQLIEKGVPCYESPEKAVSALAALYRYSDLRRKLDQRTLVEVSGDREAAKAIVAKAVGEGRAALTSSEAARLVSAYGIPVLTKVLVLSEEEALRVAREVGYPVVVEVESPDVLHKSDVGAIIMNINSDEELIEAYHKVLSNVSSKVPNARVNGVIVRKMAEKGREVALGVHRDPIFGPLVMVGSGGVLVELMKDVSFRVAPLSLEDAYEMLEETKVYRVLKGYRGEPPADYEAVVQSLIKLSKLALDIPEIEDIDINPFFVYEKGKGGLAVDVKVTLKPQA</sequence>
<dbReference type="Gene3D" id="3.30.470.20">
    <property type="entry name" value="ATP-grasp fold, B domain"/>
    <property type="match status" value="1"/>
</dbReference>
<dbReference type="GO" id="GO:0046872">
    <property type="term" value="F:metal ion binding"/>
    <property type="evidence" value="ECO:0007669"/>
    <property type="project" value="InterPro"/>
</dbReference>
<dbReference type="SUPFAM" id="SSF51735">
    <property type="entry name" value="NAD(P)-binding Rossmann-fold domains"/>
    <property type="match status" value="1"/>
</dbReference>
<dbReference type="AlphaFoldDB" id="A0A7C4D3Q2"/>
<dbReference type="InterPro" id="IPR013815">
    <property type="entry name" value="ATP_grasp_subdomain_1"/>
</dbReference>
<dbReference type="InterPro" id="IPR003781">
    <property type="entry name" value="CoA-bd"/>
</dbReference>
<dbReference type="PROSITE" id="PS50975">
    <property type="entry name" value="ATP_GRASP"/>
    <property type="match status" value="1"/>
</dbReference>
<dbReference type="InterPro" id="IPR036291">
    <property type="entry name" value="NAD(P)-bd_dom_sf"/>
</dbReference>
<dbReference type="SMART" id="SM00881">
    <property type="entry name" value="CoA_binding"/>
    <property type="match status" value="1"/>
</dbReference>
<proteinExistence type="predicted"/>
<dbReference type="PANTHER" id="PTHR43334:SF1">
    <property type="entry name" value="3-HYDROXYPROPIONATE--COA LIGASE [ADP-FORMING]"/>
    <property type="match status" value="1"/>
</dbReference>
<organism evidence="6">
    <name type="scientific">Thermofilum pendens</name>
    <dbReference type="NCBI Taxonomy" id="2269"/>
    <lineage>
        <taxon>Archaea</taxon>
        <taxon>Thermoproteota</taxon>
        <taxon>Thermoprotei</taxon>
        <taxon>Thermofilales</taxon>
        <taxon>Thermofilaceae</taxon>
        <taxon>Thermofilum</taxon>
    </lineage>
</organism>
<dbReference type="PANTHER" id="PTHR43334">
    <property type="entry name" value="ACETATE--COA LIGASE [ADP-FORMING]"/>
    <property type="match status" value="1"/>
</dbReference>
<keyword evidence="1" id="KW-0436">Ligase</keyword>
<evidence type="ECO:0000256" key="2">
    <source>
        <dbReference type="ARBA" id="ARBA00022741"/>
    </source>
</evidence>